<evidence type="ECO:0000256" key="7">
    <source>
        <dbReference type="SAM" id="MobiDB-lite"/>
    </source>
</evidence>
<accession>A0A9N9URD1</accession>
<gene>
    <name evidence="8" type="ORF">CBYS24578_00004528</name>
</gene>
<reference evidence="8" key="1">
    <citation type="submission" date="2021-10" db="EMBL/GenBank/DDBJ databases">
        <authorList>
            <person name="Piombo E."/>
        </authorList>
    </citation>
    <scope>NUCLEOTIDE SEQUENCE</scope>
</reference>
<dbReference type="EMBL" id="CABFNO020001523">
    <property type="protein sequence ID" value="CAG9993951.1"/>
    <property type="molecule type" value="Genomic_DNA"/>
</dbReference>
<keyword evidence="1" id="KW-0479">Metal-binding</keyword>
<dbReference type="Pfam" id="PF11951">
    <property type="entry name" value="Fungal_trans_2"/>
    <property type="match status" value="1"/>
</dbReference>
<keyword evidence="6" id="KW-0539">Nucleus</keyword>
<evidence type="ECO:0000313" key="9">
    <source>
        <dbReference type="Proteomes" id="UP000754883"/>
    </source>
</evidence>
<organism evidence="8 9">
    <name type="scientific">Clonostachys byssicola</name>
    <dbReference type="NCBI Taxonomy" id="160290"/>
    <lineage>
        <taxon>Eukaryota</taxon>
        <taxon>Fungi</taxon>
        <taxon>Dikarya</taxon>
        <taxon>Ascomycota</taxon>
        <taxon>Pezizomycotina</taxon>
        <taxon>Sordariomycetes</taxon>
        <taxon>Hypocreomycetidae</taxon>
        <taxon>Hypocreales</taxon>
        <taxon>Bionectriaceae</taxon>
        <taxon>Clonostachys</taxon>
    </lineage>
</organism>
<evidence type="ECO:0000256" key="5">
    <source>
        <dbReference type="ARBA" id="ARBA00023163"/>
    </source>
</evidence>
<evidence type="ECO:0000256" key="1">
    <source>
        <dbReference type="ARBA" id="ARBA00022723"/>
    </source>
</evidence>
<dbReference type="Proteomes" id="UP000754883">
    <property type="component" value="Unassembled WGS sequence"/>
</dbReference>
<keyword evidence="5" id="KW-0804">Transcription</keyword>
<dbReference type="GO" id="GO:0046872">
    <property type="term" value="F:metal ion binding"/>
    <property type="evidence" value="ECO:0007669"/>
    <property type="project" value="UniProtKB-KW"/>
</dbReference>
<comment type="caution">
    <text evidence="8">The sequence shown here is derived from an EMBL/GenBank/DDBJ whole genome shotgun (WGS) entry which is preliminary data.</text>
</comment>
<keyword evidence="3" id="KW-0805">Transcription regulation</keyword>
<dbReference type="PANTHER" id="PTHR36206">
    <property type="entry name" value="ASPERCRYPTIN BIOSYNTHESIS CLUSTER-SPECIFIC TRANSCRIPTION REGULATOR ATNN-RELATED"/>
    <property type="match status" value="1"/>
</dbReference>
<keyword evidence="9" id="KW-1185">Reference proteome</keyword>
<sequence>MPPKSAQAASLEGGWKCDGYSPIAKESTSKKQKNSSAALIEPNVPPSQQSTALTLISGQHAGIPILPRLPPTRNILEQRCLSHFFTHTLNEIDLSPGINGFWLKTLPALSQNEPMVRHAVTALGATHWLFLSQNSPNINHEAKFQAVVTQQFTNSISRLVPLMSQAKPENTILVLICCLLFVFIESLKGSQTEALRHLTAGCRLLASTRDLPPELEGKLREIATVFRGLGSVVNMFNEDKIIPDLAAYAELPKGYEDPTKPYDSLDEAEQALAHLDLFLSDMHCTHDNAEGPFPERLKEINEETFRSLGRRFRKWEARFERTLESLRPPRSYELLNLKLQRDLWAQMMKQPYGEEPVIDEEKCMWLMDKVEELLEMTKPTQRVFTPKADLIPVLVVVYGSCPVVKVRNRAIALLRLRSRREGFWDSDETADFLQLDFDKCLAGQKGTSWPAVGPSTAQGALLVFRPKPEA</sequence>
<dbReference type="InterPro" id="IPR052360">
    <property type="entry name" value="Transcr_Regulatory_Proteins"/>
</dbReference>
<dbReference type="PANTHER" id="PTHR36206:SF12">
    <property type="entry name" value="ASPERCRYPTIN BIOSYNTHESIS CLUSTER-SPECIFIC TRANSCRIPTION REGULATOR ATNN-RELATED"/>
    <property type="match status" value="1"/>
</dbReference>
<protein>
    <recommendedName>
        <fullName evidence="10">C6 zinc finger domain protein</fullName>
    </recommendedName>
</protein>
<dbReference type="OrthoDB" id="2593732at2759"/>
<evidence type="ECO:0000256" key="6">
    <source>
        <dbReference type="ARBA" id="ARBA00023242"/>
    </source>
</evidence>
<dbReference type="AlphaFoldDB" id="A0A9N9URD1"/>
<dbReference type="GO" id="GO:0003677">
    <property type="term" value="F:DNA binding"/>
    <property type="evidence" value="ECO:0007669"/>
    <property type="project" value="UniProtKB-KW"/>
</dbReference>
<evidence type="ECO:0008006" key="10">
    <source>
        <dbReference type="Google" id="ProtNLM"/>
    </source>
</evidence>
<name>A0A9N9URD1_9HYPO</name>
<keyword evidence="2" id="KW-0862">Zinc</keyword>
<evidence type="ECO:0000313" key="8">
    <source>
        <dbReference type="EMBL" id="CAG9993951.1"/>
    </source>
</evidence>
<keyword evidence="4" id="KW-0238">DNA-binding</keyword>
<evidence type="ECO:0000256" key="3">
    <source>
        <dbReference type="ARBA" id="ARBA00023015"/>
    </source>
</evidence>
<evidence type="ECO:0000256" key="2">
    <source>
        <dbReference type="ARBA" id="ARBA00022833"/>
    </source>
</evidence>
<dbReference type="InterPro" id="IPR021858">
    <property type="entry name" value="Fun_TF"/>
</dbReference>
<feature type="region of interest" description="Disordered" evidence="7">
    <location>
        <begin position="1"/>
        <end position="45"/>
    </location>
</feature>
<evidence type="ECO:0000256" key="4">
    <source>
        <dbReference type="ARBA" id="ARBA00023125"/>
    </source>
</evidence>
<proteinExistence type="predicted"/>